<protein>
    <recommendedName>
        <fullName evidence="2">DC1 domain-containing protein</fullName>
    </recommendedName>
</protein>
<organism evidence="3 4">
    <name type="scientific">Penstemon smallii</name>
    <dbReference type="NCBI Taxonomy" id="265156"/>
    <lineage>
        <taxon>Eukaryota</taxon>
        <taxon>Viridiplantae</taxon>
        <taxon>Streptophyta</taxon>
        <taxon>Embryophyta</taxon>
        <taxon>Tracheophyta</taxon>
        <taxon>Spermatophyta</taxon>
        <taxon>Magnoliopsida</taxon>
        <taxon>eudicotyledons</taxon>
        <taxon>Gunneridae</taxon>
        <taxon>Pentapetalae</taxon>
        <taxon>asterids</taxon>
        <taxon>lamiids</taxon>
        <taxon>Lamiales</taxon>
        <taxon>Plantaginaceae</taxon>
        <taxon>Cheloneae</taxon>
        <taxon>Penstemon</taxon>
    </lineage>
</organism>
<dbReference type="InterPro" id="IPR046349">
    <property type="entry name" value="C1-like_sf"/>
</dbReference>
<dbReference type="Pfam" id="PF03107">
    <property type="entry name" value="C1_2"/>
    <property type="match status" value="1"/>
</dbReference>
<keyword evidence="1" id="KW-0677">Repeat</keyword>
<feature type="domain" description="DC1" evidence="2">
    <location>
        <begin position="9"/>
        <end position="56"/>
    </location>
</feature>
<gene>
    <name evidence="3" type="ORF">ACJIZ3_016300</name>
</gene>
<dbReference type="PANTHER" id="PTHR46288:SF13">
    <property type="entry name" value="DC1 DOMAIN CONTAINING PROTEIN"/>
    <property type="match status" value="1"/>
</dbReference>
<evidence type="ECO:0000313" key="3">
    <source>
        <dbReference type="EMBL" id="KAL3815032.1"/>
    </source>
</evidence>
<dbReference type="Proteomes" id="UP001634393">
    <property type="component" value="Unassembled WGS sequence"/>
</dbReference>
<dbReference type="PANTHER" id="PTHR46288">
    <property type="entry name" value="PHORBOL-ESTER/DAG-TYPE DOMAIN-CONTAINING PROTEIN"/>
    <property type="match status" value="1"/>
</dbReference>
<dbReference type="InterPro" id="IPR013083">
    <property type="entry name" value="Znf_RING/FYVE/PHD"/>
</dbReference>
<proteinExistence type="predicted"/>
<reference evidence="3 4" key="1">
    <citation type="submission" date="2024-12" db="EMBL/GenBank/DDBJ databases">
        <title>The unique morphological basis and parallel evolutionary history of personate flowers in Penstemon.</title>
        <authorList>
            <person name="Depatie T.H."/>
            <person name="Wessinger C.A."/>
        </authorList>
    </citation>
    <scope>NUCLEOTIDE SEQUENCE [LARGE SCALE GENOMIC DNA]</scope>
    <source>
        <strain evidence="3">WTNN_2</strain>
        <tissue evidence="3">Leaf</tissue>
    </source>
</reference>
<sequence length="201" mass="20860">MPLSVTNTLHAHRLNLTFESPYGTKSFSCDICKRNGADHWLYRCDSCGFDAHLNCARTVQAPQQGEGAAGTSTRSIPQPHFPVGTPHLMQHQSRIPAGAPFMPQNGMNNNDLALQMLIQQVNNNNALVQAMLARGGAGGLGGNNNIDLQQLMRLMNNGGGGGIGGGGMDVLQSLMGGGGNGLDLLGGGGLDLGGLFGGFGF</sequence>
<keyword evidence="4" id="KW-1185">Reference proteome</keyword>
<dbReference type="AlphaFoldDB" id="A0ABD3RSC5"/>
<dbReference type="Gene3D" id="3.30.40.10">
    <property type="entry name" value="Zinc/RING finger domain, C3HC4 (zinc finger)"/>
    <property type="match status" value="1"/>
</dbReference>
<evidence type="ECO:0000259" key="2">
    <source>
        <dbReference type="Pfam" id="PF03107"/>
    </source>
</evidence>
<dbReference type="EMBL" id="JBJXBP010000008">
    <property type="protein sequence ID" value="KAL3815032.1"/>
    <property type="molecule type" value="Genomic_DNA"/>
</dbReference>
<dbReference type="InterPro" id="IPR004146">
    <property type="entry name" value="DC1"/>
</dbReference>
<name>A0ABD3RSC5_9LAMI</name>
<evidence type="ECO:0000313" key="4">
    <source>
        <dbReference type="Proteomes" id="UP001634393"/>
    </source>
</evidence>
<dbReference type="SUPFAM" id="SSF57889">
    <property type="entry name" value="Cysteine-rich domain"/>
    <property type="match status" value="1"/>
</dbReference>
<comment type="caution">
    <text evidence="3">The sequence shown here is derived from an EMBL/GenBank/DDBJ whole genome shotgun (WGS) entry which is preliminary data.</text>
</comment>
<accession>A0ABD3RSC5</accession>
<evidence type="ECO:0000256" key="1">
    <source>
        <dbReference type="ARBA" id="ARBA00022737"/>
    </source>
</evidence>